<dbReference type="InterPro" id="IPR002347">
    <property type="entry name" value="SDR_fam"/>
</dbReference>
<accession>A0A4R8QJX2</accession>
<dbReference type="PANTHER" id="PTHR24320">
    <property type="entry name" value="RETINOL DEHYDROGENASE"/>
    <property type="match status" value="1"/>
</dbReference>
<keyword evidence="2" id="KW-0521">NADP</keyword>
<dbReference type="PRINTS" id="PR00081">
    <property type="entry name" value="GDHRDH"/>
</dbReference>
<dbReference type="GO" id="GO:0016491">
    <property type="term" value="F:oxidoreductase activity"/>
    <property type="evidence" value="ECO:0007669"/>
    <property type="project" value="UniProtKB-KW"/>
</dbReference>
<dbReference type="Proteomes" id="UP000295083">
    <property type="component" value="Unassembled WGS sequence"/>
</dbReference>
<evidence type="ECO:0000313" key="4">
    <source>
        <dbReference type="EMBL" id="TDZ39247.1"/>
    </source>
</evidence>
<dbReference type="Pfam" id="PF00106">
    <property type="entry name" value="adh_short"/>
    <property type="match status" value="1"/>
</dbReference>
<evidence type="ECO:0000313" key="5">
    <source>
        <dbReference type="Proteomes" id="UP000295083"/>
    </source>
</evidence>
<comment type="similarity">
    <text evidence="1">Belongs to the short-chain dehydrogenases/reductases (SDR) family.</text>
</comment>
<proteinExistence type="inferred from homology"/>
<protein>
    <submittedName>
        <fullName evidence="4">Putative oxidoreductase</fullName>
    </submittedName>
</protein>
<gene>
    <name evidence="4" type="ORF">C8035_v006307</name>
</gene>
<comment type="caution">
    <text evidence="4">The sequence shown here is derived from an EMBL/GenBank/DDBJ whole genome shotgun (WGS) entry which is preliminary data.</text>
</comment>
<keyword evidence="5" id="KW-1185">Reference proteome</keyword>
<evidence type="ECO:0000256" key="2">
    <source>
        <dbReference type="ARBA" id="ARBA00022857"/>
    </source>
</evidence>
<reference evidence="4 5" key="1">
    <citation type="submission" date="2018-11" db="EMBL/GenBank/DDBJ databases">
        <title>Genome sequence and assembly of Colletotrichum spinosum.</title>
        <authorList>
            <person name="Gan P."/>
            <person name="Shirasu K."/>
        </authorList>
    </citation>
    <scope>NUCLEOTIDE SEQUENCE [LARGE SCALE GENOMIC DNA]</scope>
    <source>
        <strain evidence="4 5">CBS 515.97</strain>
    </source>
</reference>
<name>A0A4R8QJX2_9PEZI</name>
<evidence type="ECO:0000256" key="3">
    <source>
        <dbReference type="ARBA" id="ARBA00023002"/>
    </source>
</evidence>
<dbReference type="InterPro" id="IPR036291">
    <property type="entry name" value="NAD(P)-bd_dom_sf"/>
</dbReference>
<dbReference type="EMBL" id="QAPG01000011">
    <property type="protein sequence ID" value="TDZ39247.1"/>
    <property type="molecule type" value="Genomic_DNA"/>
</dbReference>
<evidence type="ECO:0000256" key="1">
    <source>
        <dbReference type="ARBA" id="ARBA00006484"/>
    </source>
</evidence>
<organism evidence="4 5">
    <name type="scientific">Colletotrichum spinosum</name>
    <dbReference type="NCBI Taxonomy" id="1347390"/>
    <lineage>
        <taxon>Eukaryota</taxon>
        <taxon>Fungi</taxon>
        <taxon>Dikarya</taxon>
        <taxon>Ascomycota</taxon>
        <taxon>Pezizomycotina</taxon>
        <taxon>Sordariomycetes</taxon>
        <taxon>Hypocreomycetidae</taxon>
        <taxon>Glomerellales</taxon>
        <taxon>Glomerellaceae</taxon>
        <taxon>Colletotrichum</taxon>
        <taxon>Colletotrichum orbiculare species complex</taxon>
    </lineage>
</organism>
<dbReference type="SUPFAM" id="SSF51735">
    <property type="entry name" value="NAD(P)-binding Rossmann-fold domains"/>
    <property type="match status" value="1"/>
</dbReference>
<keyword evidence="3" id="KW-0560">Oxidoreductase</keyword>
<sequence>MALASFYNMRTQWFPPVPTFTENEVLSQNGRVFIVTGGNAGVGFELVKMLYTTGATIYMASRSRDKADKAIESITNAKPAPENPGNIKFLHLDLNDLENVKSAASVFAQQESRLDILWNNAGTGALGVEVGARTKQGFEPMIGMHCIAAQLFTTLLLPQLRLAVSTASKGSVRVVWTSSFLGDSASPANGIDFSVLENGTSDRTKNYAVSKIGNWLLGHEMALRYGSEGIVSVTQNPGNLKAGSYAGTPAVAMLLINRVLHDPKYGGYTELYAGLSPDISLKNNGAYVIPWGRIRPAEDCPRKDILKALETEANGGLGYAAKFWNWCEERSRPAV</sequence>
<dbReference type="PANTHER" id="PTHR24320:SF236">
    <property type="entry name" value="SHORT-CHAIN DEHYDROGENASE-RELATED"/>
    <property type="match status" value="1"/>
</dbReference>
<dbReference type="AlphaFoldDB" id="A0A4R8QJX2"/>
<dbReference type="Gene3D" id="3.40.50.720">
    <property type="entry name" value="NAD(P)-binding Rossmann-like Domain"/>
    <property type="match status" value="1"/>
</dbReference>